<dbReference type="GO" id="GO:0032259">
    <property type="term" value="P:methylation"/>
    <property type="evidence" value="ECO:0007669"/>
    <property type="project" value="UniProtKB-KW"/>
</dbReference>
<keyword evidence="2" id="KW-0808">Transferase</keyword>
<feature type="region of interest" description="Disordered" evidence="1">
    <location>
        <begin position="91"/>
        <end position="113"/>
    </location>
</feature>
<dbReference type="Proteomes" id="UP000325081">
    <property type="component" value="Unassembled WGS sequence"/>
</dbReference>
<organism evidence="2 3">
    <name type="scientific">Striga asiatica</name>
    <name type="common">Asiatic witchweed</name>
    <name type="synonym">Buchnera asiatica</name>
    <dbReference type="NCBI Taxonomy" id="4170"/>
    <lineage>
        <taxon>Eukaryota</taxon>
        <taxon>Viridiplantae</taxon>
        <taxon>Streptophyta</taxon>
        <taxon>Embryophyta</taxon>
        <taxon>Tracheophyta</taxon>
        <taxon>Spermatophyta</taxon>
        <taxon>Magnoliopsida</taxon>
        <taxon>eudicotyledons</taxon>
        <taxon>Gunneridae</taxon>
        <taxon>Pentapetalae</taxon>
        <taxon>asterids</taxon>
        <taxon>lamiids</taxon>
        <taxon>Lamiales</taxon>
        <taxon>Orobanchaceae</taxon>
        <taxon>Buchnereae</taxon>
        <taxon>Striga</taxon>
    </lineage>
</organism>
<evidence type="ECO:0000256" key="1">
    <source>
        <dbReference type="SAM" id="MobiDB-lite"/>
    </source>
</evidence>
<keyword evidence="2" id="KW-0489">Methyltransferase</keyword>
<dbReference type="EMBL" id="BKCP01011625">
    <property type="protein sequence ID" value="GER54915.1"/>
    <property type="molecule type" value="Genomic_DNA"/>
</dbReference>
<dbReference type="GO" id="GO:0008168">
    <property type="term" value="F:methyltransferase activity"/>
    <property type="evidence" value="ECO:0007669"/>
    <property type="project" value="UniProtKB-KW"/>
</dbReference>
<sequence length="113" mass="13091">MDSGFRKPKVRSASDFVYHYSMSSTCRWIQDQKHANPEVQNCRWRLVSNTVNHQHIQTNHHNHRSAAKSIFESKTTSRSTSRIHNNAAVIKSSKHQKKRLAIERAKTADIKIP</sequence>
<gene>
    <name evidence="2" type="ORF">STAS_32556</name>
</gene>
<feature type="compositionally biased region" description="Basic and acidic residues" evidence="1">
    <location>
        <begin position="100"/>
        <end position="113"/>
    </location>
</feature>
<dbReference type="AlphaFoldDB" id="A0A5A7RB13"/>
<evidence type="ECO:0000313" key="2">
    <source>
        <dbReference type="EMBL" id="GER54915.1"/>
    </source>
</evidence>
<keyword evidence="3" id="KW-1185">Reference proteome</keyword>
<proteinExistence type="predicted"/>
<name>A0A5A7RB13_STRAF</name>
<reference evidence="3" key="1">
    <citation type="journal article" date="2019" name="Curr. Biol.">
        <title>Genome Sequence of Striga asiatica Provides Insight into the Evolution of Plant Parasitism.</title>
        <authorList>
            <person name="Yoshida S."/>
            <person name="Kim S."/>
            <person name="Wafula E.K."/>
            <person name="Tanskanen J."/>
            <person name="Kim Y.M."/>
            <person name="Honaas L."/>
            <person name="Yang Z."/>
            <person name="Spallek T."/>
            <person name="Conn C.E."/>
            <person name="Ichihashi Y."/>
            <person name="Cheong K."/>
            <person name="Cui S."/>
            <person name="Der J.P."/>
            <person name="Gundlach H."/>
            <person name="Jiao Y."/>
            <person name="Hori C."/>
            <person name="Ishida J.K."/>
            <person name="Kasahara H."/>
            <person name="Kiba T."/>
            <person name="Kim M.S."/>
            <person name="Koo N."/>
            <person name="Laohavisit A."/>
            <person name="Lee Y.H."/>
            <person name="Lumba S."/>
            <person name="McCourt P."/>
            <person name="Mortimer J.C."/>
            <person name="Mutuku J.M."/>
            <person name="Nomura T."/>
            <person name="Sasaki-Sekimoto Y."/>
            <person name="Seto Y."/>
            <person name="Wang Y."/>
            <person name="Wakatake T."/>
            <person name="Sakakibara H."/>
            <person name="Demura T."/>
            <person name="Yamaguchi S."/>
            <person name="Yoneyama K."/>
            <person name="Manabe R.I."/>
            <person name="Nelson D.C."/>
            <person name="Schulman A.H."/>
            <person name="Timko M.P."/>
            <person name="dePamphilis C.W."/>
            <person name="Choi D."/>
            <person name="Shirasu K."/>
        </authorList>
    </citation>
    <scope>NUCLEOTIDE SEQUENCE [LARGE SCALE GENOMIC DNA]</scope>
    <source>
        <strain evidence="3">cv. UVA1</strain>
    </source>
</reference>
<comment type="caution">
    <text evidence="2">The sequence shown here is derived from an EMBL/GenBank/DDBJ whole genome shotgun (WGS) entry which is preliminary data.</text>
</comment>
<protein>
    <submittedName>
        <fullName evidence="2">tRNA (Guanine-N(7)-)-methyltransferase</fullName>
    </submittedName>
</protein>
<accession>A0A5A7RB13</accession>
<evidence type="ECO:0000313" key="3">
    <source>
        <dbReference type="Proteomes" id="UP000325081"/>
    </source>
</evidence>